<name>A0AAD5MB39_PARTN</name>
<evidence type="ECO:0000313" key="2">
    <source>
        <dbReference type="Proteomes" id="UP001196413"/>
    </source>
</evidence>
<keyword evidence="2" id="KW-1185">Reference proteome</keyword>
<comment type="caution">
    <text evidence="1">The sequence shown here is derived from an EMBL/GenBank/DDBJ whole genome shotgun (WGS) entry which is preliminary data.</text>
</comment>
<reference evidence="1" key="1">
    <citation type="submission" date="2021-06" db="EMBL/GenBank/DDBJ databases">
        <title>Parelaphostrongylus tenuis whole genome reference sequence.</title>
        <authorList>
            <person name="Garwood T.J."/>
            <person name="Larsen P.A."/>
            <person name="Fountain-Jones N.M."/>
            <person name="Garbe J.R."/>
            <person name="Macchietto M.G."/>
            <person name="Kania S.A."/>
            <person name="Gerhold R.W."/>
            <person name="Richards J.E."/>
            <person name="Wolf T.M."/>
        </authorList>
    </citation>
    <scope>NUCLEOTIDE SEQUENCE</scope>
    <source>
        <strain evidence="1">MNPRO001-30</strain>
        <tissue evidence="1">Meninges</tissue>
    </source>
</reference>
<gene>
    <name evidence="1" type="ORF">KIN20_000287</name>
</gene>
<dbReference type="Gene3D" id="2.60.120.10">
    <property type="entry name" value="Jelly Rolls"/>
    <property type="match status" value="1"/>
</dbReference>
<dbReference type="AlphaFoldDB" id="A0AAD5MB39"/>
<dbReference type="InterPro" id="IPR014710">
    <property type="entry name" value="RmlC-like_jellyroll"/>
</dbReference>
<sequence>MNLQNFIEDHKEKLRYGPVQIYGTPRYSTNVLLYGEGEHNLTTDEFELLIWILEDSLAILESTGESRSCPAMSMTLCSPQTKFKLMVQKGHGITMQMSTQKALQ</sequence>
<dbReference type="Proteomes" id="UP001196413">
    <property type="component" value="Unassembled WGS sequence"/>
</dbReference>
<accession>A0AAD5MB39</accession>
<proteinExistence type="predicted"/>
<organism evidence="1 2">
    <name type="scientific">Parelaphostrongylus tenuis</name>
    <name type="common">Meningeal worm</name>
    <dbReference type="NCBI Taxonomy" id="148309"/>
    <lineage>
        <taxon>Eukaryota</taxon>
        <taxon>Metazoa</taxon>
        <taxon>Ecdysozoa</taxon>
        <taxon>Nematoda</taxon>
        <taxon>Chromadorea</taxon>
        <taxon>Rhabditida</taxon>
        <taxon>Rhabditina</taxon>
        <taxon>Rhabditomorpha</taxon>
        <taxon>Strongyloidea</taxon>
        <taxon>Metastrongylidae</taxon>
        <taxon>Parelaphostrongylus</taxon>
    </lineage>
</organism>
<dbReference type="EMBL" id="JAHQIW010000052">
    <property type="protein sequence ID" value="KAJ1345697.1"/>
    <property type="molecule type" value="Genomic_DNA"/>
</dbReference>
<protein>
    <submittedName>
        <fullName evidence="1">Uncharacterized protein</fullName>
    </submittedName>
</protein>
<evidence type="ECO:0000313" key="1">
    <source>
        <dbReference type="EMBL" id="KAJ1345697.1"/>
    </source>
</evidence>